<reference evidence="3" key="1">
    <citation type="submission" date="2017-10" db="EMBL/GenBank/DDBJ databases">
        <title>Rapid genome shrinkage in a self-fertile nematode reveals novel sperm competition proteins.</title>
        <authorList>
            <person name="Yin D."/>
            <person name="Schwarz E.M."/>
            <person name="Thomas C.G."/>
            <person name="Felde R.L."/>
            <person name="Korf I.F."/>
            <person name="Cutter A.D."/>
            <person name="Schartner C.M."/>
            <person name="Ralston E.J."/>
            <person name="Meyer B.J."/>
            <person name="Haag E.S."/>
        </authorList>
    </citation>
    <scope>NUCLEOTIDE SEQUENCE [LARGE SCALE GENOMIC DNA]</scope>
    <source>
        <strain evidence="3">JU1422</strain>
    </source>
</reference>
<dbReference type="AlphaFoldDB" id="A0A2G5T099"/>
<evidence type="ECO:0000313" key="2">
    <source>
        <dbReference type="EMBL" id="PIC20642.1"/>
    </source>
</evidence>
<sequence>MKQNDLERALRINAEATEALQKELENLVTPSEFSDQLKSEKECGSYRGATTKMDTQVSTRVMDDAPDCKLNMKLSTIPWEKKLNMMVATSENLLAEVQNALRMLREEKAKELEENNK</sequence>
<feature type="coiled-coil region" evidence="1">
    <location>
        <begin position="87"/>
        <end position="114"/>
    </location>
</feature>
<dbReference type="EMBL" id="PDUG01000006">
    <property type="protein sequence ID" value="PIC20642.1"/>
    <property type="molecule type" value="Genomic_DNA"/>
</dbReference>
<dbReference type="OrthoDB" id="5808003at2759"/>
<evidence type="ECO:0008006" key="4">
    <source>
        <dbReference type="Google" id="ProtNLM"/>
    </source>
</evidence>
<gene>
    <name evidence="2" type="primary">Cnig_chr_X.g25766</name>
    <name evidence="2" type="ORF">B9Z55_025766</name>
</gene>
<name>A0A2G5T099_9PELO</name>
<protein>
    <recommendedName>
        <fullName evidence="4">COMM domain-containing protein</fullName>
    </recommendedName>
</protein>
<accession>A0A2G5T099</accession>
<evidence type="ECO:0000313" key="3">
    <source>
        <dbReference type="Proteomes" id="UP000230233"/>
    </source>
</evidence>
<comment type="caution">
    <text evidence="2">The sequence shown here is derived from an EMBL/GenBank/DDBJ whole genome shotgun (WGS) entry which is preliminary data.</text>
</comment>
<evidence type="ECO:0000256" key="1">
    <source>
        <dbReference type="SAM" id="Coils"/>
    </source>
</evidence>
<proteinExistence type="predicted"/>
<dbReference type="Proteomes" id="UP000230233">
    <property type="component" value="Chromosome X"/>
</dbReference>
<organism evidence="2 3">
    <name type="scientific">Caenorhabditis nigoni</name>
    <dbReference type="NCBI Taxonomy" id="1611254"/>
    <lineage>
        <taxon>Eukaryota</taxon>
        <taxon>Metazoa</taxon>
        <taxon>Ecdysozoa</taxon>
        <taxon>Nematoda</taxon>
        <taxon>Chromadorea</taxon>
        <taxon>Rhabditida</taxon>
        <taxon>Rhabditina</taxon>
        <taxon>Rhabditomorpha</taxon>
        <taxon>Rhabditoidea</taxon>
        <taxon>Rhabditidae</taxon>
        <taxon>Peloderinae</taxon>
        <taxon>Caenorhabditis</taxon>
    </lineage>
</organism>
<keyword evidence="1" id="KW-0175">Coiled coil</keyword>
<keyword evidence="3" id="KW-1185">Reference proteome</keyword>